<keyword evidence="3" id="KW-0732">Signal</keyword>
<evidence type="ECO:0000256" key="2">
    <source>
        <dbReference type="SAM" id="Phobius"/>
    </source>
</evidence>
<keyword evidence="1" id="KW-0802">TPR repeat</keyword>
<dbReference type="SUPFAM" id="SSF48452">
    <property type="entry name" value="TPR-like"/>
    <property type="match status" value="1"/>
</dbReference>
<comment type="caution">
    <text evidence="4">The sequence shown here is derived from an EMBL/GenBank/DDBJ whole genome shotgun (WGS) entry which is preliminary data.</text>
</comment>
<dbReference type="InterPro" id="IPR011990">
    <property type="entry name" value="TPR-like_helical_dom_sf"/>
</dbReference>
<accession>A0A6V6YQ14</accession>
<keyword evidence="2" id="KW-1133">Transmembrane helix</keyword>
<dbReference type="Proteomes" id="UP000530060">
    <property type="component" value="Unassembled WGS sequence"/>
</dbReference>
<feature type="repeat" description="TPR" evidence="1">
    <location>
        <begin position="71"/>
        <end position="104"/>
    </location>
</feature>
<dbReference type="PROSITE" id="PS50005">
    <property type="entry name" value="TPR"/>
    <property type="match status" value="2"/>
</dbReference>
<dbReference type="RefSeq" id="WP_180907913.1">
    <property type="nucleotide sequence ID" value="NZ_CAIJDP010000057.1"/>
</dbReference>
<protein>
    <submittedName>
        <fullName evidence="4">Uncharacterized protein</fullName>
    </submittedName>
</protein>
<name>A0A6V6YQ14_9FLAO</name>
<dbReference type="SMART" id="SM00028">
    <property type="entry name" value="TPR"/>
    <property type="match status" value="3"/>
</dbReference>
<evidence type="ECO:0000313" key="5">
    <source>
        <dbReference type="Proteomes" id="UP000530060"/>
    </source>
</evidence>
<dbReference type="EMBL" id="CAIJDP010000057">
    <property type="protein sequence ID" value="CAD0001577.1"/>
    <property type="molecule type" value="Genomic_DNA"/>
</dbReference>
<feature type="signal peptide" evidence="3">
    <location>
        <begin position="1"/>
        <end position="20"/>
    </location>
</feature>
<keyword evidence="2" id="KW-0472">Membrane</keyword>
<evidence type="ECO:0000256" key="3">
    <source>
        <dbReference type="SAM" id="SignalP"/>
    </source>
</evidence>
<organism evidence="4 5">
    <name type="scientific">Flavobacterium salmonis</name>
    <dbReference type="NCBI Taxonomy" id="2654844"/>
    <lineage>
        <taxon>Bacteria</taxon>
        <taxon>Pseudomonadati</taxon>
        <taxon>Bacteroidota</taxon>
        <taxon>Flavobacteriia</taxon>
        <taxon>Flavobacteriales</taxon>
        <taxon>Flavobacteriaceae</taxon>
        <taxon>Flavobacterium</taxon>
    </lineage>
</organism>
<keyword evidence="5" id="KW-1185">Reference proteome</keyword>
<evidence type="ECO:0000256" key="1">
    <source>
        <dbReference type="PROSITE-ProRule" id="PRU00339"/>
    </source>
</evidence>
<dbReference type="Gene3D" id="1.25.40.10">
    <property type="entry name" value="Tetratricopeptide repeat domain"/>
    <property type="match status" value="1"/>
</dbReference>
<reference evidence="4 5" key="1">
    <citation type="submission" date="2020-06" db="EMBL/GenBank/DDBJ databases">
        <authorList>
            <person name="Criscuolo A."/>
        </authorList>
    </citation>
    <scope>NUCLEOTIDE SEQUENCE [LARGE SCALE GENOMIC DNA]</scope>
    <source>
        <strain evidence="5">CIP 111411</strain>
    </source>
</reference>
<feature type="chain" id="PRO_5027676123" evidence="3">
    <location>
        <begin position="21"/>
        <end position="326"/>
    </location>
</feature>
<evidence type="ECO:0000313" key="4">
    <source>
        <dbReference type="EMBL" id="CAD0001577.1"/>
    </source>
</evidence>
<proteinExistence type="predicted"/>
<dbReference type="Pfam" id="PF13181">
    <property type="entry name" value="TPR_8"/>
    <property type="match status" value="1"/>
</dbReference>
<gene>
    <name evidence="4" type="ORF">FLAT13_00664</name>
</gene>
<dbReference type="InterPro" id="IPR019734">
    <property type="entry name" value="TPR_rpt"/>
</dbReference>
<feature type="repeat" description="TPR" evidence="1">
    <location>
        <begin position="105"/>
        <end position="138"/>
    </location>
</feature>
<feature type="transmembrane region" description="Helical" evidence="2">
    <location>
        <begin position="295"/>
        <end position="314"/>
    </location>
</feature>
<sequence>MNRFKVFVLVLVLISFKSFACLNGETKILKNGAYAYQDYDGINPKGHYFFKGDFPRLIIELDSLYKKTKNLDYLSDKGYLLIVLGKYDEALKLYLSIEKLKPNRYSTASNLGTLYELMGENQKAYNWIKKSIAINPKSHEGSEWLHLKILEAKIKNINTVSGQFLINTNFGTSREPKTKLSTKEIDELVKSIYFQVNERMSFIEPKDKIISILLFELGNLAELLGKHNSALDTYRTAREYGYYGDLIVERMINSAQGEIDYYSERAVSYGSQLRTLRESKKDINSDYIYQIETSLIILSVITIILSIAFVVLLLKWKKLKKSTSTS</sequence>
<dbReference type="AlphaFoldDB" id="A0A6V6YQ14"/>
<keyword evidence="2" id="KW-0812">Transmembrane</keyword>